<keyword evidence="3" id="KW-1185">Reference proteome</keyword>
<accession>A0A4Q0T170</accession>
<dbReference type="EMBL" id="RDSM01000001">
    <property type="protein sequence ID" value="RXH57365.1"/>
    <property type="molecule type" value="Genomic_DNA"/>
</dbReference>
<reference evidence="3" key="2">
    <citation type="submission" date="2019-02" db="EMBL/GenBank/DDBJ databases">
        <title>Granulicella sibirica sp. nov., a psychrotolerant acidobacterium isolated from an organic soil layer in forested tundra, West Siberia.</title>
        <authorList>
            <person name="Oshkin I.Y."/>
            <person name="Kulichevskaya I.S."/>
            <person name="Rijpstra W.I.C."/>
            <person name="Sinninghe Damste J.S."/>
            <person name="Rakitin A.L."/>
            <person name="Ravin N.V."/>
            <person name="Dedysh S.N."/>
        </authorList>
    </citation>
    <scope>NUCLEOTIDE SEQUENCE [LARGE SCALE GENOMIC DNA]</scope>
    <source>
        <strain evidence="3">AF10</strain>
    </source>
</reference>
<organism evidence="2 3">
    <name type="scientific">Granulicella sibirica</name>
    <dbReference type="NCBI Taxonomy" id="2479048"/>
    <lineage>
        <taxon>Bacteria</taxon>
        <taxon>Pseudomonadati</taxon>
        <taxon>Acidobacteriota</taxon>
        <taxon>Terriglobia</taxon>
        <taxon>Terriglobales</taxon>
        <taxon>Acidobacteriaceae</taxon>
        <taxon>Granulicella</taxon>
    </lineage>
</organism>
<evidence type="ECO:0000313" key="3">
    <source>
        <dbReference type="Proteomes" id="UP000289437"/>
    </source>
</evidence>
<name>A0A4Q0T170_9BACT</name>
<gene>
    <name evidence="2" type="ORF">GRAN_0675</name>
</gene>
<evidence type="ECO:0000256" key="1">
    <source>
        <dbReference type="SAM" id="Phobius"/>
    </source>
</evidence>
<keyword evidence="1" id="KW-1133">Transmembrane helix</keyword>
<feature type="transmembrane region" description="Helical" evidence="1">
    <location>
        <begin position="12"/>
        <end position="31"/>
    </location>
</feature>
<comment type="caution">
    <text evidence="2">The sequence shown here is derived from an EMBL/GenBank/DDBJ whole genome shotgun (WGS) entry which is preliminary data.</text>
</comment>
<keyword evidence="1" id="KW-0812">Transmembrane</keyword>
<keyword evidence="1" id="KW-0472">Membrane</keyword>
<reference evidence="2 3" key="1">
    <citation type="submission" date="2018-11" db="EMBL/GenBank/DDBJ databases">
        <authorList>
            <person name="Mardanov A.V."/>
            <person name="Ravin N.V."/>
            <person name="Dedysh S.N."/>
        </authorList>
    </citation>
    <scope>NUCLEOTIDE SEQUENCE [LARGE SCALE GENOMIC DNA]</scope>
    <source>
        <strain evidence="2 3">AF10</strain>
    </source>
</reference>
<dbReference type="Proteomes" id="UP000289437">
    <property type="component" value="Unassembled WGS sequence"/>
</dbReference>
<proteinExistence type="predicted"/>
<dbReference type="RefSeq" id="WP_161570817.1">
    <property type="nucleotide sequence ID" value="NZ_RDSM01000001.1"/>
</dbReference>
<sequence length="51" mass="5170">MPTPSTEKSSRVLLFVMLAIIVASINAFLVLRPSPSGAGGASTTNPAAAKK</sequence>
<evidence type="ECO:0000313" key="2">
    <source>
        <dbReference type="EMBL" id="RXH57365.1"/>
    </source>
</evidence>
<protein>
    <submittedName>
        <fullName evidence="2">Uncharacterized protein</fullName>
    </submittedName>
</protein>
<dbReference type="AlphaFoldDB" id="A0A4Q0T170"/>